<dbReference type="EMBL" id="CAIX01000021">
    <property type="protein sequence ID" value="CCI41549.1"/>
    <property type="molecule type" value="Genomic_DNA"/>
</dbReference>
<dbReference type="AlphaFoldDB" id="A0A024G3W8"/>
<feature type="signal peptide" evidence="1">
    <location>
        <begin position="1"/>
        <end position="24"/>
    </location>
</feature>
<protein>
    <submittedName>
        <fullName evidence="2">Uncharacterized protein</fullName>
    </submittedName>
</protein>
<accession>A0A024G3W8</accession>
<organism evidence="2 3">
    <name type="scientific">Albugo candida</name>
    <dbReference type="NCBI Taxonomy" id="65357"/>
    <lineage>
        <taxon>Eukaryota</taxon>
        <taxon>Sar</taxon>
        <taxon>Stramenopiles</taxon>
        <taxon>Oomycota</taxon>
        <taxon>Peronosporomycetes</taxon>
        <taxon>Albuginales</taxon>
        <taxon>Albuginaceae</taxon>
        <taxon>Albugo</taxon>
    </lineage>
</organism>
<evidence type="ECO:0000313" key="3">
    <source>
        <dbReference type="Proteomes" id="UP000053237"/>
    </source>
</evidence>
<feature type="chain" id="PRO_5001529446" evidence="1">
    <location>
        <begin position="25"/>
        <end position="274"/>
    </location>
</feature>
<reference evidence="2 3" key="1">
    <citation type="submission" date="2012-05" db="EMBL/GenBank/DDBJ databases">
        <title>Recombination and specialization in a pathogen metapopulation.</title>
        <authorList>
            <person name="Gardiner A."/>
            <person name="Kemen E."/>
            <person name="Schultz-Larsen T."/>
            <person name="MacLean D."/>
            <person name="Van Oosterhout C."/>
            <person name="Jones J.D.G."/>
        </authorList>
    </citation>
    <scope>NUCLEOTIDE SEQUENCE [LARGE SCALE GENOMIC DNA]</scope>
    <source>
        <strain evidence="2 3">Ac Nc2</strain>
    </source>
</reference>
<keyword evidence="3" id="KW-1185">Reference proteome</keyword>
<evidence type="ECO:0000256" key="1">
    <source>
        <dbReference type="SAM" id="SignalP"/>
    </source>
</evidence>
<dbReference type="InParanoid" id="A0A024G3W8"/>
<keyword evidence="1" id="KW-0732">Signal</keyword>
<proteinExistence type="predicted"/>
<name>A0A024G3W8_9STRA</name>
<dbReference type="Proteomes" id="UP000053237">
    <property type="component" value="Unassembled WGS sequence"/>
</dbReference>
<comment type="caution">
    <text evidence="2">The sequence shown here is derived from an EMBL/GenBank/DDBJ whole genome shotgun (WGS) entry which is preliminary data.</text>
</comment>
<gene>
    <name evidence="2" type="ORF">BN9_023330</name>
</gene>
<evidence type="ECO:0000313" key="2">
    <source>
        <dbReference type="EMBL" id="CCI41549.1"/>
    </source>
</evidence>
<sequence length="274" mass="31584">MCTLLRHFFLVLLQVLLYSSSLLGEKKCFIGNDAQCTRIKPSDASFFKFESKLSLNKTHGFQKYFCDHYFWWGQVASSIKQDTILNLGRNKLGKDCDTFRYTFYEDKLSLSTTYEPDFHSTIALKASASKNWAVKFDNVTVNGARTLNYTSLEFRLGDKTQLLTPSLPRHRRQKNKHLVSFNLRQARAIERGDSQNWILVIGPELSEPLTIAFLKKGKSFHVHIGNNTFEDKVALASTEQKKKKKTTAFFSWIRNKISGSSFNHTVPRYVFLKV</sequence>